<evidence type="ECO:0000313" key="2">
    <source>
        <dbReference type="Proteomes" id="UP000701801"/>
    </source>
</evidence>
<dbReference type="PANTHER" id="PTHR43647">
    <property type="entry name" value="DEHYDROGENASE"/>
    <property type="match status" value="1"/>
</dbReference>
<dbReference type="PANTHER" id="PTHR43647:SF4">
    <property type="entry name" value="KETOREDUCTASE (KR) DOMAIN-CONTAINING PROTEIN"/>
    <property type="match status" value="1"/>
</dbReference>
<dbReference type="GO" id="GO:0005789">
    <property type="term" value="C:endoplasmic reticulum membrane"/>
    <property type="evidence" value="ECO:0007669"/>
    <property type="project" value="TreeGrafter"/>
</dbReference>
<dbReference type="Proteomes" id="UP000701801">
    <property type="component" value="Unassembled WGS sequence"/>
</dbReference>
<sequence>MLFFSIVYSPPNIFLFNSPIMTGSILLNRANGSLGLHAAEQLLKAHKPRVYLVIARYPAAKASIHKLDLTSLFEVHALPSKGSSALIAEHYPPLRSIICNAAHWNLVADSEKTADGYDMTLQVNHISHVALVLRLLGSFVDEGRIVLLSSIGHYRMLNHPSPDSDKQGRGFQRYPNSKLLITIWMYPLDYYLQQNPKFKNITVVAINPGGLGDSHVFQINTPRSVQLMQTFIMKPFMSVINYLVDPTFRSSAAAGLGAAEFAVGKAHTGERGYFNLLKKDESDPLTMEKDVQQRVWRKSLEWAKITRENTALQEGFDRAYTVGLM</sequence>
<name>A0A9N9LPH0_9HELO</name>
<dbReference type="OrthoDB" id="191139at2759"/>
<accession>A0A9N9LPH0</accession>
<dbReference type="Gene3D" id="3.40.50.720">
    <property type="entry name" value="NAD(P)-binding Rossmann-like Domain"/>
    <property type="match status" value="1"/>
</dbReference>
<dbReference type="EMBL" id="CAJVRM010000240">
    <property type="protein sequence ID" value="CAG8978083.1"/>
    <property type="molecule type" value="Genomic_DNA"/>
</dbReference>
<dbReference type="InterPro" id="IPR036291">
    <property type="entry name" value="NAD(P)-bd_dom_sf"/>
</dbReference>
<dbReference type="InterPro" id="IPR051593">
    <property type="entry name" value="Ergosterol_Biosynth_ERG27"/>
</dbReference>
<comment type="caution">
    <text evidence="1">The sequence shown here is derived from an EMBL/GenBank/DDBJ whole genome shotgun (WGS) entry which is preliminary data.</text>
</comment>
<keyword evidence="2" id="KW-1185">Reference proteome</keyword>
<proteinExistence type="predicted"/>
<evidence type="ECO:0008006" key="3">
    <source>
        <dbReference type="Google" id="ProtNLM"/>
    </source>
</evidence>
<evidence type="ECO:0000313" key="1">
    <source>
        <dbReference type="EMBL" id="CAG8978083.1"/>
    </source>
</evidence>
<gene>
    <name evidence="1" type="ORF">HYALB_00000755</name>
</gene>
<dbReference type="GO" id="GO:0005741">
    <property type="term" value="C:mitochondrial outer membrane"/>
    <property type="evidence" value="ECO:0007669"/>
    <property type="project" value="TreeGrafter"/>
</dbReference>
<organism evidence="1 2">
    <name type="scientific">Hymenoscyphus albidus</name>
    <dbReference type="NCBI Taxonomy" id="595503"/>
    <lineage>
        <taxon>Eukaryota</taxon>
        <taxon>Fungi</taxon>
        <taxon>Dikarya</taxon>
        <taxon>Ascomycota</taxon>
        <taxon>Pezizomycotina</taxon>
        <taxon>Leotiomycetes</taxon>
        <taxon>Helotiales</taxon>
        <taxon>Helotiaceae</taxon>
        <taxon>Hymenoscyphus</taxon>
    </lineage>
</organism>
<dbReference type="GO" id="GO:0005811">
    <property type="term" value="C:lipid droplet"/>
    <property type="evidence" value="ECO:0007669"/>
    <property type="project" value="TreeGrafter"/>
</dbReference>
<protein>
    <recommendedName>
        <fullName evidence="3">NAD(P)-binding protein</fullName>
    </recommendedName>
</protein>
<dbReference type="GO" id="GO:0000253">
    <property type="term" value="F:3-beta-hydroxysteroid 3-dehydrogenase (NADP+) activity"/>
    <property type="evidence" value="ECO:0007669"/>
    <property type="project" value="TreeGrafter"/>
</dbReference>
<dbReference type="SUPFAM" id="SSF51735">
    <property type="entry name" value="NAD(P)-binding Rossmann-fold domains"/>
    <property type="match status" value="1"/>
</dbReference>
<reference evidence="1" key="1">
    <citation type="submission" date="2021-07" db="EMBL/GenBank/DDBJ databases">
        <authorList>
            <person name="Durling M."/>
        </authorList>
    </citation>
    <scope>NUCLEOTIDE SEQUENCE</scope>
</reference>
<dbReference type="AlphaFoldDB" id="A0A9N9LPH0"/>